<gene>
    <name evidence="2" type="ORF">V6617_18815</name>
</gene>
<geneLocation type="plasmid" evidence="2 3">
    <name>unnamed</name>
</geneLocation>
<protein>
    <recommendedName>
        <fullName evidence="4">Lipoprotein</fullName>
    </recommendedName>
</protein>
<keyword evidence="1" id="KW-0732">Signal</keyword>
<keyword evidence="3" id="KW-1185">Reference proteome</keyword>
<reference evidence="2 3" key="1">
    <citation type="submission" date="2024-02" db="EMBL/GenBank/DDBJ databases">
        <title>Complete genome sequence of Pelagibacterium nitratireducens ZH15.</title>
        <authorList>
            <person name="Zhao L.H."/>
        </authorList>
    </citation>
    <scope>NUCLEOTIDE SEQUENCE [LARGE SCALE GENOMIC DNA]</scope>
    <source>
        <strain evidence="2 3">ZH15</strain>
        <plasmid evidence="2 3">unnamed</plasmid>
    </source>
</reference>
<sequence length="207" mass="22964">MKISRAAIRLPFIMSAALFLTGCLAPETINADITTEGYDYTLRVESTVADPRAVMAAAEGRLTEQDDEGARRMAANDADMPGFERFEYVGEGRFELVVNHAGTLEADRGVGFPNTRGGLRNDNYLRLERLDDGTIEISSPEIPAQNLAQHEELPFEPAGTVRITPAPTDRVLDHNADRSPAMLDRAYVWNVDSWEDRIFIKIVPQGQ</sequence>
<dbReference type="RefSeq" id="WP_338610902.1">
    <property type="nucleotide sequence ID" value="NZ_CP146276.1"/>
</dbReference>
<organism evidence="2 3">
    <name type="scientific">Pelagibacterium nitratireducens</name>
    <dbReference type="NCBI Taxonomy" id="1046114"/>
    <lineage>
        <taxon>Bacteria</taxon>
        <taxon>Pseudomonadati</taxon>
        <taxon>Pseudomonadota</taxon>
        <taxon>Alphaproteobacteria</taxon>
        <taxon>Hyphomicrobiales</taxon>
        <taxon>Devosiaceae</taxon>
        <taxon>Pelagibacterium</taxon>
    </lineage>
</organism>
<evidence type="ECO:0000313" key="3">
    <source>
        <dbReference type="Proteomes" id="UP001369958"/>
    </source>
</evidence>
<keyword evidence="2" id="KW-0614">Plasmid</keyword>
<evidence type="ECO:0008006" key="4">
    <source>
        <dbReference type="Google" id="ProtNLM"/>
    </source>
</evidence>
<dbReference type="PROSITE" id="PS51257">
    <property type="entry name" value="PROKAR_LIPOPROTEIN"/>
    <property type="match status" value="1"/>
</dbReference>
<feature type="chain" id="PRO_5046174416" description="Lipoprotein" evidence="1">
    <location>
        <begin position="26"/>
        <end position="207"/>
    </location>
</feature>
<evidence type="ECO:0000313" key="2">
    <source>
        <dbReference type="EMBL" id="WWT34792.1"/>
    </source>
</evidence>
<dbReference type="EMBL" id="CP146276">
    <property type="protein sequence ID" value="WWT34792.1"/>
    <property type="molecule type" value="Genomic_DNA"/>
</dbReference>
<accession>A0ABZ2ICN9</accession>
<name>A0ABZ2ICN9_9HYPH</name>
<dbReference type="Proteomes" id="UP001369958">
    <property type="component" value="Plasmid unnamed"/>
</dbReference>
<proteinExistence type="predicted"/>
<feature type="signal peptide" evidence="1">
    <location>
        <begin position="1"/>
        <end position="25"/>
    </location>
</feature>
<evidence type="ECO:0000256" key="1">
    <source>
        <dbReference type="SAM" id="SignalP"/>
    </source>
</evidence>